<dbReference type="RefSeq" id="WP_258388122.1">
    <property type="nucleotide sequence ID" value="NZ_CP091430.1"/>
</dbReference>
<protein>
    <submittedName>
        <fullName evidence="2">Uncharacterized protein</fullName>
    </submittedName>
</protein>
<dbReference type="Proteomes" id="UP001057877">
    <property type="component" value="Chromosome"/>
</dbReference>
<feature type="coiled-coil region" evidence="1">
    <location>
        <begin position="32"/>
        <end position="70"/>
    </location>
</feature>
<accession>A0ABY5SDM2</accession>
<keyword evidence="3" id="KW-1185">Reference proteome</keyword>
<keyword evidence="1" id="KW-0175">Coiled coil</keyword>
<name>A0ABY5SDM2_9BACL</name>
<organism evidence="2 3">
    <name type="scientific">Paenibacillus spongiae</name>
    <dbReference type="NCBI Taxonomy" id="2909671"/>
    <lineage>
        <taxon>Bacteria</taxon>
        <taxon>Bacillati</taxon>
        <taxon>Bacillota</taxon>
        <taxon>Bacilli</taxon>
        <taxon>Bacillales</taxon>
        <taxon>Paenibacillaceae</taxon>
        <taxon>Paenibacillus</taxon>
    </lineage>
</organism>
<gene>
    <name evidence="2" type="ORF">L1F29_09695</name>
</gene>
<dbReference type="EMBL" id="CP091430">
    <property type="protein sequence ID" value="UVI32062.1"/>
    <property type="molecule type" value="Genomic_DNA"/>
</dbReference>
<evidence type="ECO:0000256" key="1">
    <source>
        <dbReference type="SAM" id="Coils"/>
    </source>
</evidence>
<evidence type="ECO:0000313" key="2">
    <source>
        <dbReference type="EMBL" id="UVI32062.1"/>
    </source>
</evidence>
<evidence type="ECO:0000313" key="3">
    <source>
        <dbReference type="Proteomes" id="UP001057877"/>
    </source>
</evidence>
<proteinExistence type="predicted"/>
<reference evidence="2" key="1">
    <citation type="submission" date="2022-01" db="EMBL/GenBank/DDBJ databases">
        <title>Paenibacillus spongiae sp. nov., isolated from marine sponge.</title>
        <authorList>
            <person name="Li Z."/>
            <person name="Zhang M."/>
        </authorList>
    </citation>
    <scope>NUCLEOTIDE SEQUENCE</scope>
    <source>
        <strain evidence="2">PHS-Z3</strain>
    </source>
</reference>
<sequence length="275" mass="32677">MIEFDWKMLSSSVLISAFFTSTIGIWLKSNFDRKLEKQKHQLEITKTNLNAEHQRNIELLKSNVLQMNEMKKKNLEHFQSVSQISQQKRVEHLERMWELYIDVRAAVSPIVSFYGVFLPSEYLDAYKNRKEKLNLKSLEKITVPRNYDSFAELIEIEKIRPFLGDELYYKMRSAYCVVMRIAVKFQTEFDDNTIYFWNKDELLRSHIEICLDDKFPDYQMFMENENNPSILQIVLGAIERELNRLMGEVISGERSSNMSMEKTHSLLKNAFDIRK</sequence>